<dbReference type="Proteomes" id="UP001442494">
    <property type="component" value="Unassembled WGS sequence"/>
</dbReference>
<protein>
    <submittedName>
        <fullName evidence="1">Uncharacterized protein</fullName>
    </submittedName>
</protein>
<gene>
    <name evidence="1" type="ORF">NDI37_24445</name>
</gene>
<accession>A0ABV0JVY3</accession>
<sequence length="56" mass="6260">MEDSKPFLQGVIEDKFGKLKAVVFTNKLWQECFTPASFEPKLGVRDTLTLLATTVA</sequence>
<evidence type="ECO:0000313" key="1">
    <source>
        <dbReference type="EMBL" id="MEP0867602.1"/>
    </source>
</evidence>
<evidence type="ECO:0000313" key="2">
    <source>
        <dbReference type="Proteomes" id="UP001442494"/>
    </source>
</evidence>
<comment type="caution">
    <text evidence="1">The sequence shown here is derived from an EMBL/GenBank/DDBJ whole genome shotgun (WGS) entry which is preliminary data.</text>
</comment>
<dbReference type="RefSeq" id="WP_190427607.1">
    <property type="nucleotide sequence ID" value="NZ_JAMPKK010000078.1"/>
</dbReference>
<keyword evidence="2" id="KW-1185">Reference proteome</keyword>
<dbReference type="EMBL" id="JAMPKK010000078">
    <property type="protein sequence ID" value="MEP0867602.1"/>
    <property type="molecule type" value="Genomic_DNA"/>
</dbReference>
<organism evidence="1 2">
    <name type="scientific">Funiculus sociatus GB2-A5</name>
    <dbReference type="NCBI Taxonomy" id="2933946"/>
    <lineage>
        <taxon>Bacteria</taxon>
        <taxon>Bacillati</taxon>
        <taxon>Cyanobacteriota</taxon>
        <taxon>Cyanophyceae</taxon>
        <taxon>Coleofasciculales</taxon>
        <taxon>Coleofasciculaceae</taxon>
        <taxon>Funiculus</taxon>
    </lineage>
</organism>
<name>A0ABV0JVY3_9CYAN</name>
<reference evidence="1 2" key="1">
    <citation type="submission" date="2022-04" db="EMBL/GenBank/DDBJ databases">
        <title>Positive selection, recombination, and allopatry shape intraspecific diversity of widespread and dominant cyanobacteria.</title>
        <authorList>
            <person name="Wei J."/>
            <person name="Shu W."/>
            <person name="Hu C."/>
        </authorList>
    </citation>
    <scope>NUCLEOTIDE SEQUENCE [LARGE SCALE GENOMIC DNA]</scope>
    <source>
        <strain evidence="1 2">GB2-A5</strain>
    </source>
</reference>
<proteinExistence type="predicted"/>